<evidence type="ECO:0000313" key="1">
    <source>
        <dbReference type="EMBL" id="RHF85697.1"/>
    </source>
</evidence>
<accession>A0A414QY53</accession>
<evidence type="ECO:0000313" key="2">
    <source>
        <dbReference type="Proteomes" id="UP000283485"/>
    </source>
</evidence>
<comment type="caution">
    <text evidence="1">The sequence shown here is derived from an EMBL/GenBank/DDBJ whole genome shotgun (WGS) entry which is preliminary data.</text>
</comment>
<name>A0A414QY53_9BACT</name>
<proteinExistence type="predicted"/>
<evidence type="ECO:0008006" key="3">
    <source>
        <dbReference type="Google" id="ProtNLM"/>
    </source>
</evidence>
<reference evidence="1 2" key="1">
    <citation type="submission" date="2018-08" db="EMBL/GenBank/DDBJ databases">
        <title>A genome reference for cultivated species of the human gut microbiota.</title>
        <authorList>
            <person name="Zou Y."/>
            <person name="Xue W."/>
            <person name="Luo G."/>
        </authorList>
    </citation>
    <scope>NUCLEOTIDE SEQUENCE [LARGE SCALE GENOMIC DNA]</scope>
    <source>
        <strain evidence="1 2">AM23-23</strain>
    </source>
</reference>
<dbReference type="Proteomes" id="UP000283485">
    <property type="component" value="Unassembled WGS sequence"/>
</dbReference>
<gene>
    <name evidence="1" type="ORF">DW653_15655</name>
</gene>
<organism evidence="1 2">
    <name type="scientific">Phocaeicola plebeius</name>
    <dbReference type="NCBI Taxonomy" id="310297"/>
    <lineage>
        <taxon>Bacteria</taxon>
        <taxon>Pseudomonadati</taxon>
        <taxon>Bacteroidota</taxon>
        <taxon>Bacteroidia</taxon>
        <taxon>Bacteroidales</taxon>
        <taxon>Bacteroidaceae</taxon>
        <taxon>Phocaeicola</taxon>
    </lineage>
</organism>
<protein>
    <recommendedName>
        <fullName evidence="3">Replication initiation protein</fullName>
    </recommendedName>
</protein>
<dbReference type="AlphaFoldDB" id="A0A414QY53"/>
<sequence length="207" mass="24782">MKKRLIPTNCENRATINYSMLPHFKSANIFRFFCLSLFRDKHYNVRKTLDELKRITGDSLSNFNSQFKDFLRIKHYYLDNGFENKTKRCIYHIPPMELKCVTFSRKIIGIELESEYIGFFMQLVLLSRFADIELSKSNIIEKLKMDKKTYEKYIIELKLKDLIDIHNDKLILKGEEYILETDFKHQRIPSTAELAPKFIPKFIIKHK</sequence>
<dbReference type="EMBL" id="QRHQ01000049">
    <property type="protein sequence ID" value="RHF85697.1"/>
    <property type="molecule type" value="Genomic_DNA"/>
</dbReference>